<dbReference type="AlphaFoldDB" id="A0A2C5W0X3"/>
<name>A0A2C5W0X3_PSEPU</name>
<reference evidence="2" key="1">
    <citation type="submission" date="2017-10" db="EMBL/GenBank/DDBJ databases">
        <title>FDA dAtabase for Regulatory Grade micrObial Sequences (FDA-ARGOS): Supporting development and validation of Infectious Disease Dx tests.</title>
        <authorList>
            <person name="Goldberg B."/>
            <person name="Campos J."/>
            <person name="Tallon L."/>
            <person name="Sadzewicz L."/>
            <person name="Ott S."/>
            <person name="Zhao X."/>
            <person name="Nagaraj S."/>
            <person name="Vavikolanu K."/>
            <person name="Aluvathingal J."/>
            <person name="Nadendla S."/>
            <person name="Geyer C."/>
            <person name="Sichtig H."/>
        </authorList>
    </citation>
    <scope>NUCLEOTIDE SEQUENCE [LARGE SCALE GENOMIC DNA]</scope>
    <source>
        <strain evidence="2">FDAARGOS_376</strain>
    </source>
</reference>
<evidence type="ECO:0000313" key="2">
    <source>
        <dbReference type="Proteomes" id="UP000222460"/>
    </source>
</evidence>
<keyword evidence="1" id="KW-0378">Hydrolase</keyword>
<dbReference type="GO" id="GO:0016787">
    <property type="term" value="F:hydrolase activity"/>
    <property type="evidence" value="ECO:0007669"/>
    <property type="project" value="UniProtKB-KW"/>
</dbReference>
<dbReference type="EMBL" id="PDKZ01000002">
    <property type="protein sequence ID" value="PHH39795.1"/>
    <property type="molecule type" value="Genomic_DNA"/>
</dbReference>
<gene>
    <name evidence="1" type="ORF">CRX57_06295</name>
</gene>
<accession>A0A2C5W0X3</accession>
<comment type="caution">
    <text evidence="1">The sequence shown here is derived from an EMBL/GenBank/DDBJ whole genome shotgun (WGS) entry which is preliminary data.</text>
</comment>
<dbReference type="Proteomes" id="UP000222460">
    <property type="component" value="Unassembled WGS sequence"/>
</dbReference>
<sequence>MNEILTSTAKRFELFKPDTIMIDPHDISHALAHLCNFNGHAREFYCVAQHSCIVAALVPEEHKLAALLYAAADAYVALIDEHPSVWMFVHQHFEELIWQRICERFDLPLETPDCVYQASLVAMATEHRDLMPTDADICDYLDGIEPSAETIRPWPPNDARNAYHQRLMDQLDIEHRRKAA</sequence>
<organism evidence="1 2">
    <name type="scientific">Pseudomonas putida</name>
    <name type="common">Arthrobacter siderocapsulatus</name>
    <dbReference type="NCBI Taxonomy" id="303"/>
    <lineage>
        <taxon>Bacteria</taxon>
        <taxon>Pseudomonadati</taxon>
        <taxon>Pseudomonadota</taxon>
        <taxon>Gammaproteobacteria</taxon>
        <taxon>Pseudomonadales</taxon>
        <taxon>Pseudomonadaceae</taxon>
        <taxon>Pseudomonas</taxon>
    </lineage>
</organism>
<evidence type="ECO:0000313" key="1">
    <source>
        <dbReference type="EMBL" id="PHH39795.1"/>
    </source>
</evidence>
<dbReference type="Gene3D" id="1.10.3210.10">
    <property type="entry name" value="Hypothetical protein af1432"/>
    <property type="match status" value="1"/>
</dbReference>
<protein>
    <submittedName>
        <fullName evidence="1">Phosphohydrolase</fullName>
    </submittedName>
</protein>
<dbReference type="SUPFAM" id="SSF109604">
    <property type="entry name" value="HD-domain/PDEase-like"/>
    <property type="match status" value="1"/>
</dbReference>
<dbReference type="RefSeq" id="WP_098964751.1">
    <property type="nucleotide sequence ID" value="NZ_PDKZ01000002.1"/>
</dbReference>
<proteinExistence type="predicted"/>